<protein>
    <recommendedName>
        <fullName evidence="3">Urease accessory protein UreF</fullName>
    </recommendedName>
</protein>
<evidence type="ECO:0000313" key="4">
    <source>
        <dbReference type="EMBL" id="RKE96123.1"/>
    </source>
</evidence>
<comment type="subcellular location">
    <subcellularLocation>
        <location evidence="3">Cytoplasm</location>
    </subcellularLocation>
</comment>
<dbReference type="AlphaFoldDB" id="A0A420DPM5"/>
<proteinExistence type="inferred from homology"/>
<keyword evidence="5" id="KW-1185">Reference proteome</keyword>
<dbReference type="HAMAP" id="MF_01385">
    <property type="entry name" value="UreF"/>
    <property type="match status" value="1"/>
</dbReference>
<evidence type="ECO:0000313" key="5">
    <source>
        <dbReference type="Proteomes" id="UP000284407"/>
    </source>
</evidence>
<comment type="subunit">
    <text evidence="3">UreD, UreF and UreG form a complex that acts as a GTP-hydrolysis-dependent molecular chaperone, activating the urease apoprotein by helping to assemble the nickel containing metallocenter of UreC. The UreE protein probably delivers the nickel.</text>
</comment>
<keyword evidence="1 3" id="KW-0996">Nickel insertion</keyword>
<dbReference type="Pfam" id="PF01730">
    <property type="entry name" value="UreF"/>
    <property type="match status" value="1"/>
</dbReference>
<dbReference type="InterPro" id="IPR038277">
    <property type="entry name" value="UreF_sf"/>
</dbReference>
<dbReference type="EMBL" id="RAQK01000001">
    <property type="protein sequence ID" value="RKE96123.1"/>
    <property type="molecule type" value="Genomic_DNA"/>
</dbReference>
<comment type="caution">
    <text evidence="4">The sequence shown here is derived from an EMBL/GenBank/DDBJ whole genome shotgun (WGS) entry which is preliminary data.</text>
</comment>
<dbReference type="Gene3D" id="1.10.4190.10">
    <property type="entry name" value="Urease accessory protein UreF"/>
    <property type="match status" value="1"/>
</dbReference>
<evidence type="ECO:0000256" key="3">
    <source>
        <dbReference type="HAMAP-Rule" id="MF_01385"/>
    </source>
</evidence>
<dbReference type="Proteomes" id="UP000284407">
    <property type="component" value="Unassembled WGS sequence"/>
</dbReference>
<dbReference type="PIRSF" id="PIRSF009467">
    <property type="entry name" value="Ureas_acces_UreF"/>
    <property type="match status" value="1"/>
</dbReference>
<dbReference type="PANTHER" id="PTHR33620">
    <property type="entry name" value="UREASE ACCESSORY PROTEIN F"/>
    <property type="match status" value="1"/>
</dbReference>
<dbReference type="InterPro" id="IPR002639">
    <property type="entry name" value="UreF"/>
</dbReference>
<accession>A0A420DPM5</accession>
<gene>
    <name evidence="3" type="primary">ureF</name>
    <name evidence="4" type="ORF">C8N30_0674</name>
</gene>
<dbReference type="PANTHER" id="PTHR33620:SF1">
    <property type="entry name" value="UREASE ACCESSORY PROTEIN F"/>
    <property type="match status" value="1"/>
</dbReference>
<dbReference type="STRING" id="1443111.Z949_2651"/>
<evidence type="ECO:0000256" key="2">
    <source>
        <dbReference type="ARBA" id="ARBA00023186"/>
    </source>
</evidence>
<comment type="function">
    <text evidence="3">Required for maturation of urease via the functional incorporation of the urease nickel metallocenter.</text>
</comment>
<keyword evidence="3" id="KW-0963">Cytoplasm</keyword>
<reference evidence="4 5" key="1">
    <citation type="submission" date="2018-09" db="EMBL/GenBank/DDBJ databases">
        <title>Genomic Encyclopedia of Archaeal and Bacterial Type Strains, Phase II (KMG-II): from individual species to whole genera.</title>
        <authorList>
            <person name="Goeker M."/>
        </authorList>
    </citation>
    <scope>NUCLEOTIDE SEQUENCE [LARGE SCALE GENOMIC DNA]</scope>
    <source>
        <strain evidence="4 5">DSM 11458</strain>
    </source>
</reference>
<keyword evidence="2 3" id="KW-0143">Chaperone</keyword>
<organism evidence="4 5">
    <name type="scientific">Sulfitobacter guttiformis</name>
    <dbReference type="NCBI Taxonomy" id="74349"/>
    <lineage>
        <taxon>Bacteria</taxon>
        <taxon>Pseudomonadati</taxon>
        <taxon>Pseudomonadota</taxon>
        <taxon>Alphaproteobacteria</taxon>
        <taxon>Rhodobacterales</taxon>
        <taxon>Roseobacteraceae</taxon>
        <taxon>Sulfitobacter</taxon>
    </lineage>
</organism>
<comment type="similarity">
    <text evidence="3">Belongs to the UreF family.</text>
</comment>
<sequence>MSMLRRPMSTERDVLMLAQWLSPAFPVGSFAYSHGLEAAIQSGAIANAPKLGDWLADVLAHGSGRNDCILLRAAYAAGGKIERVNHAALAVSASAERVLETCLQGDAFNRTTAAIWGGAALASGEEEPLCYPVAVGQAAARMGIDIDFTAVLYLQSFAANLVSAAVRAVPLGQTEGQGVLAALTPLCSEIANATRSSTLDDLAGTAFLSDIVAMHHETLQPRIFRS</sequence>
<evidence type="ECO:0000256" key="1">
    <source>
        <dbReference type="ARBA" id="ARBA00022988"/>
    </source>
</evidence>
<dbReference type="GO" id="GO:0005737">
    <property type="term" value="C:cytoplasm"/>
    <property type="evidence" value="ECO:0007669"/>
    <property type="project" value="UniProtKB-SubCell"/>
</dbReference>
<dbReference type="GO" id="GO:0016151">
    <property type="term" value="F:nickel cation binding"/>
    <property type="evidence" value="ECO:0007669"/>
    <property type="project" value="UniProtKB-UniRule"/>
</dbReference>
<name>A0A420DPM5_9RHOB</name>